<dbReference type="PANTHER" id="PTHR22835:SF476">
    <property type="entry name" value="OS06G0160200 PROTEIN"/>
    <property type="match status" value="1"/>
</dbReference>
<evidence type="ECO:0000256" key="3">
    <source>
        <dbReference type="ARBA" id="ARBA00022801"/>
    </source>
</evidence>
<dbReference type="Pfam" id="PF00657">
    <property type="entry name" value="Lipase_GDSL"/>
    <property type="match status" value="1"/>
</dbReference>
<proteinExistence type="inferred from homology"/>
<name>A0A6A2ZPQ8_HIBSY</name>
<reference evidence="6" key="1">
    <citation type="submission" date="2019-09" db="EMBL/GenBank/DDBJ databases">
        <title>Draft genome information of white flower Hibiscus syriacus.</title>
        <authorList>
            <person name="Kim Y.-M."/>
        </authorList>
    </citation>
    <scope>NUCLEOTIDE SEQUENCE [LARGE SCALE GENOMIC DNA]</scope>
    <source>
        <strain evidence="6">YM2019G1</strain>
    </source>
</reference>
<comment type="caution">
    <text evidence="6">The sequence shown here is derived from an EMBL/GenBank/DDBJ whole genome shotgun (WGS) entry which is preliminary data.</text>
</comment>
<feature type="chain" id="PRO_5025627314" evidence="5">
    <location>
        <begin position="32"/>
        <end position="392"/>
    </location>
</feature>
<dbReference type="GO" id="GO:0016788">
    <property type="term" value="F:hydrolase activity, acting on ester bonds"/>
    <property type="evidence" value="ECO:0007669"/>
    <property type="project" value="InterPro"/>
</dbReference>
<keyword evidence="3" id="KW-0378">Hydrolase</keyword>
<evidence type="ECO:0000313" key="6">
    <source>
        <dbReference type="EMBL" id="KAE8693858.1"/>
    </source>
</evidence>
<keyword evidence="4" id="KW-0325">Glycoprotein</keyword>
<comment type="similarity">
    <text evidence="1">Belongs to the 'GDSL' lipolytic enzyme family.</text>
</comment>
<evidence type="ECO:0000256" key="4">
    <source>
        <dbReference type="ARBA" id="ARBA00023180"/>
    </source>
</evidence>
<dbReference type="PANTHER" id="PTHR22835">
    <property type="entry name" value="ZINC FINGER FYVE DOMAIN CONTAINING PROTEIN"/>
    <property type="match status" value="1"/>
</dbReference>
<dbReference type="InterPro" id="IPR036514">
    <property type="entry name" value="SGNH_hydro_sf"/>
</dbReference>
<dbReference type="Gene3D" id="3.40.50.1110">
    <property type="entry name" value="SGNH hydrolase"/>
    <property type="match status" value="1"/>
</dbReference>
<dbReference type="InterPro" id="IPR035669">
    <property type="entry name" value="SGNH_plant_lipase-like"/>
</dbReference>
<dbReference type="InterPro" id="IPR001087">
    <property type="entry name" value="GDSL"/>
</dbReference>
<keyword evidence="7" id="KW-1185">Reference proteome</keyword>
<gene>
    <name evidence="6" type="ORF">F3Y22_tig00110793pilonHSYRG00125</name>
</gene>
<dbReference type="AlphaFoldDB" id="A0A6A2ZPQ8"/>
<sequence length="392" mass="42805">MTLPLSRTILHFRHVLLVLSVAMPMLSTCSSQDSKCEFKAIFNFGDSNSDTGGFWAAFPAQSGPFGITFFKKPTGRATDGRVILDFLAQALGLSFISPYLQSIGSDYRHGANFATLASTVLLPNTSLFVTGISPFSLAIQLNQMKEFKAKVVEYHSTNQKGLTKLPSPAIFGKSLYTFYIGQNDFTSNLKANGIEGVKQYLPQVVSQIAGTIKELYGLGGRTFFVLNLAPVGCYPALLVQLPHDTSDLDEFGCLISYNNAVVDYNSMLKEALSRTRRDLPDASLIHVDTHAVLLQLFQDPTSHGLRYGTRACCGYGGGKYNFHPEVYCGNSKVMNGSKVTAMACKDPNNYVSWDGIHATEAANKLTTLAILNGSYFDPPFPLHSLCYLHPIG</sequence>
<organism evidence="6 7">
    <name type="scientific">Hibiscus syriacus</name>
    <name type="common">Rose of Sharon</name>
    <dbReference type="NCBI Taxonomy" id="106335"/>
    <lineage>
        <taxon>Eukaryota</taxon>
        <taxon>Viridiplantae</taxon>
        <taxon>Streptophyta</taxon>
        <taxon>Embryophyta</taxon>
        <taxon>Tracheophyta</taxon>
        <taxon>Spermatophyta</taxon>
        <taxon>Magnoliopsida</taxon>
        <taxon>eudicotyledons</taxon>
        <taxon>Gunneridae</taxon>
        <taxon>Pentapetalae</taxon>
        <taxon>rosids</taxon>
        <taxon>malvids</taxon>
        <taxon>Malvales</taxon>
        <taxon>Malvaceae</taxon>
        <taxon>Malvoideae</taxon>
        <taxon>Hibiscus</taxon>
    </lineage>
</organism>
<evidence type="ECO:0000256" key="2">
    <source>
        <dbReference type="ARBA" id="ARBA00022729"/>
    </source>
</evidence>
<evidence type="ECO:0000256" key="1">
    <source>
        <dbReference type="ARBA" id="ARBA00008668"/>
    </source>
</evidence>
<accession>A0A6A2ZPQ8</accession>
<dbReference type="EMBL" id="VEPZ02001113">
    <property type="protein sequence ID" value="KAE8693858.1"/>
    <property type="molecule type" value="Genomic_DNA"/>
</dbReference>
<dbReference type="Proteomes" id="UP000436088">
    <property type="component" value="Unassembled WGS sequence"/>
</dbReference>
<protein>
    <submittedName>
        <fullName evidence="6">GDSL esterase/lipase</fullName>
    </submittedName>
</protein>
<dbReference type="OrthoDB" id="1600564at2759"/>
<evidence type="ECO:0000313" key="7">
    <source>
        <dbReference type="Proteomes" id="UP000436088"/>
    </source>
</evidence>
<evidence type="ECO:0000256" key="5">
    <source>
        <dbReference type="SAM" id="SignalP"/>
    </source>
</evidence>
<dbReference type="CDD" id="cd01837">
    <property type="entry name" value="SGNH_plant_lipase_like"/>
    <property type="match status" value="1"/>
</dbReference>
<keyword evidence="2 5" id="KW-0732">Signal</keyword>
<feature type="signal peptide" evidence="5">
    <location>
        <begin position="1"/>
        <end position="31"/>
    </location>
</feature>